<protein>
    <submittedName>
        <fullName evidence="1">Uncharacterized protein</fullName>
    </submittedName>
</protein>
<name>A0ACD3QAN3_LARCR</name>
<evidence type="ECO:0000313" key="1">
    <source>
        <dbReference type="EMBL" id="TMS04183.1"/>
    </source>
</evidence>
<reference evidence="1" key="1">
    <citation type="submission" date="2018-11" db="EMBL/GenBank/DDBJ databases">
        <title>The sequence and de novo assembly of Larimichthys crocea genome using PacBio and Hi-C technologies.</title>
        <authorList>
            <person name="Xu P."/>
            <person name="Chen B."/>
            <person name="Zhou Z."/>
            <person name="Ke Q."/>
            <person name="Wu Y."/>
            <person name="Bai H."/>
            <person name="Pu F."/>
        </authorList>
    </citation>
    <scope>NUCLEOTIDE SEQUENCE</scope>
    <source>
        <tissue evidence="1">Muscle</tissue>
    </source>
</reference>
<evidence type="ECO:0000313" key="2">
    <source>
        <dbReference type="Proteomes" id="UP000793456"/>
    </source>
</evidence>
<accession>A0ACD3QAN3</accession>
<dbReference type="Proteomes" id="UP000793456">
    <property type="component" value="Chromosome XXI"/>
</dbReference>
<comment type="caution">
    <text evidence="1">The sequence shown here is derived from an EMBL/GenBank/DDBJ whole genome shotgun (WGS) entry which is preliminary data.</text>
</comment>
<sequence length="741" mass="81786">MVSHRSTKGASKARRDHINHEIRNMRALLPITQEDQERLSYLHSMAAICTYVRKSVLFQGLPAEERSHCSLPYEAFLQALHGFILITTAQGRLVYVSENVAEYLGLSMIDVLQGDTFYDMVESSDIAIVKSNLDIENNSSSERSFICCMQTSKAFKLQHGSCCSMMVTGSFQSFPQPLSTSSVCPTNQPLFVALCTPTVNRLRSSDSDFCHSFNSVHRLDMTYTHLSDSALYFLGYSAEEMTGRSWYSLVHTEDLSLSADSHRSLLQADDGFQVEIVLRLQCKDLSWTWIYIQANKDSECQGISCTNFIISETEARFLQKKISSDAFRPSSLANSCNFAAQQAPSTQSYNNTKCLKRQRTSSSQSEELPSARLRRESEQDLYNVACTSSQGDSSPVPLGDSPAFFTPPYSPASSSSTLQQDELSHDLLMDVHGYTDQLLSSPKGSPSYYSYPEAGLTCHQSPSDSLPISLPAAAEQTFDQTAFGALSAHSPLSSSSPTYDFQACTSDARLVPDCLSVSNMCESPVDCALHQDDFSLLEQPQEGSLVQAQHVPHHMLSLHSSLLTPNQSPTPTDSNTYSETEQAEISILAQQISSLASSFAMYHTLNPLQNAIQPATINTLPTACDWPHHPLSSVLPPKRELALDDNVFDSILKDLDMATWKRNLSSPWCCTIQLPAGLVAQQEWVPPVRPGCSWSHPKHPRGAAAYGAVHCHGCFQFAVGTPWPKHWVASTQPLHAEWPSA</sequence>
<proteinExistence type="predicted"/>
<feature type="non-terminal residue" evidence="1">
    <location>
        <position position="741"/>
    </location>
</feature>
<gene>
    <name evidence="1" type="ORF">E3U43_009340</name>
</gene>
<dbReference type="EMBL" id="CM011694">
    <property type="protein sequence ID" value="TMS04183.1"/>
    <property type="molecule type" value="Genomic_DNA"/>
</dbReference>
<organism evidence="1 2">
    <name type="scientific">Larimichthys crocea</name>
    <name type="common">Large yellow croaker</name>
    <name type="synonym">Pseudosciaena crocea</name>
    <dbReference type="NCBI Taxonomy" id="215358"/>
    <lineage>
        <taxon>Eukaryota</taxon>
        <taxon>Metazoa</taxon>
        <taxon>Chordata</taxon>
        <taxon>Craniata</taxon>
        <taxon>Vertebrata</taxon>
        <taxon>Euteleostomi</taxon>
        <taxon>Actinopterygii</taxon>
        <taxon>Neopterygii</taxon>
        <taxon>Teleostei</taxon>
        <taxon>Neoteleostei</taxon>
        <taxon>Acanthomorphata</taxon>
        <taxon>Eupercaria</taxon>
        <taxon>Sciaenidae</taxon>
        <taxon>Larimichthys</taxon>
    </lineage>
</organism>
<keyword evidence="2" id="KW-1185">Reference proteome</keyword>